<evidence type="ECO:0000313" key="3">
    <source>
        <dbReference type="EMBL" id="KFE72321.1"/>
    </source>
</evidence>
<dbReference type="RefSeq" id="WP_044181506.1">
    <property type="nucleotide sequence ID" value="NZ_JMCB01000001.1"/>
</dbReference>
<gene>
    <name evidence="3" type="ORF">DB31_0583</name>
</gene>
<evidence type="ECO:0000259" key="2">
    <source>
        <dbReference type="Pfam" id="PF00857"/>
    </source>
</evidence>
<evidence type="ECO:0000313" key="4">
    <source>
        <dbReference type="Proteomes" id="UP000028725"/>
    </source>
</evidence>
<dbReference type="PATRIC" id="fig|394096.3.peg.577"/>
<dbReference type="Pfam" id="PF00857">
    <property type="entry name" value="Isochorismatase"/>
    <property type="match status" value="1"/>
</dbReference>
<dbReference type="PANTHER" id="PTHR43540">
    <property type="entry name" value="PEROXYUREIDOACRYLATE/UREIDOACRYLATE AMIDOHYDROLASE-RELATED"/>
    <property type="match status" value="1"/>
</dbReference>
<dbReference type="EMBL" id="JMCB01000001">
    <property type="protein sequence ID" value="KFE72321.1"/>
    <property type="molecule type" value="Genomic_DNA"/>
</dbReference>
<dbReference type="GO" id="GO:0016787">
    <property type="term" value="F:hydrolase activity"/>
    <property type="evidence" value="ECO:0007669"/>
    <property type="project" value="UniProtKB-KW"/>
</dbReference>
<name>A0A085WXA8_9BACT</name>
<dbReference type="OrthoDB" id="9791276at2"/>
<dbReference type="Gene3D" id="3.40.50.850">
    <property type="entry name" value="Isochorismatase-like"/>
    <property type="match status" value="1"/>
</dbReference>
<feature type="domain" description="Isochorismatase-like" evidence="2">
    <location>
        <begin position="4"/>
        <end position="145"/>
    </location>
</feature>
<reference evidence="3 4" key="1">
    <citation type="submission" date="2014-04" db="EMBL/GenBank/DDBJ databases">
        <title>Genome assembly of Hyalangium minutum DSM 14724.</title>
        <authorList>
            <person name="Sharma G."/>
            <person name="Subramanian S."/>
        </authorList>
    </citation>
    <scope>NUCLEOTIDE SEQUENCE [LARGE SCALE GENOMIC DNA]</scope>
    <source>
        <strain evidence="3 4">DSM 14724</strain>
    </source>
</reference>
<dbReference type="InterPro" id="IPR036380">
    <property type="entry name" value="Isochorismatase-like_sf"/>
</dbReference>
<dbReference type="STRING" id="394096.DB31_0583"/>
<evidence type="ECO:0000256" key="1">
    <source>
        <dbReference type="ARBA" id="ARBA00022801"/>
    </source>
</evidence>
<dbReference type="Proteomes" id="UP000028725">
    <property type="component" value="Unassembled WGS sequence"/>
</dbReference>
<keyword evidence="4" id="KW-1185">Reference proteome</keyword>
<accession>A0A085WXA8</accession>
<dbReference type="PANTHER" id="PTHR43540:SF1">
    <property type="entry name" value="ISOCHORISMATASE HYDROLASE"/>
    <property type="match status" value="1"/>
</dbReference>
<protein>
    <submittedName>
        <fullName evidence="3">Isochorismatase</fullName>
    </submittedName>
</protein>
<dbReference type="SUPFAM" id="SSF52499">
    <property type="entry name" value="Isochorismatase-like hydrolases"/>
    <property type="match status" value="1"/>
</dbReference>
<proteinExistence type="predicted"/>
<dbReference type="CDD" id="cd01014">
    <property type="entry name" value="nicotinamidase_related"/>
    <property type="match status" value="1"/>
</dbReference>
<sequence length="183" mass="19892">MKRALLVIDIQKDYFPGGKMELVGTEAASLRARELLEGFRKNGEELIHVQHIFQAPNAPFFVAGTEGAEIHPNVQPLPGERLLVKHHANSFKDTPLQQWLRERDVTDVVICGMMTSMCVDAATRAAADLGFNTYVAADACAAPDLRSGAEIIPGRTVHNAFLAALGSLVARVESTSELLSRRG</sequence>
<dbReference type="InterPro" id="IPR000868">
    <property type="entry name" value="Isochorismatase-like_dom"/>
</dbReference>
<keyword evidence="1" id="KW-0378">Hydrolase</keyword>
<organism evidence="3 4">
    <name type="scientific">Hyalangium minutum</name>
    <dbReference type="NCBI Taxonomy" id="394096"/>
    <lineage>
        <taxon>Bacteria</taxon>
        <taxon>Pseudomonadati</taxon>
        <taxon>Myxococcota</taxon>
        <taxon>Myxococcia</taxon>
        <taxon>Myxococcales</taxon>
        <taxon>Cystobacterineae</taxon>
        <taxon>Archangiaceae</taxon>
        <taxon>Hyalangium</taxon>
    </lineage>
</organism>
<dbReference type="InterPro" id="IPR050272">
    <property type="entry name" value="Isochorismatase-like_hydrls"/>
</dbReference>
<comment type="caution">
    <text evidence="3">The sequence shown here is derived from an EMBL/GenBank/DDBJ whole genome shotgun (WGS) entry which is preliminary data.</text>
</comment>
<dbReference type="AlphaFoldDB" id="A0A085WXA8"/>